<dbReference type="Pfam" id="PF08241">
    <property type="entry name" value="Methyltransf_11"/>
    <property type="match status" value="1"/>
</dbReference>
<accession>A0ABU2CZC6</accession>
<dbReference type="Proteomes" id="UP001246244">
    <property type="component" value="Unassembled WGS sequence"/>
</dbReference>
<keyword evidence="2" id="KW-0808">Transferase</keyword>
<evidence type="ECO:0000313" key="2">
    <source>
        <dbReference type="EMBL" id="MDR7665090.1"/>
    </source>
</evidence>
<feature type="domain" description="Methyltransferase type 11" evidence="1">
    <location>
        <begin position="44"/>
        <end position="140"/>
    </location>
</feature>
<keyword evidence="3" id="KW-1185">Reference proteome</keyword>
<dbReference type="CDD" id="cd02440">
    <property type="entry name" value="AdoMet_MTases"/>
    <property type="match status" value="1"/>
</dbReference>
<proteinExistence type="predicted"/>
<dbReference type="EMBL" id="JAVKPK010000013">
    <property type="protein sequence ID" value="MDR7665090.1"/>
    <property type="molecule type" value="Genomic_DNA"/>
</dbReference>
<dbReference type="SUPFAM" id="SSF53335">
    <property type="entry name" value="S-adenosyl-L-methionine-dependent methyltransferases"/>
    <property type="match status" value="1"/>
</dbReference>
<evidence type="ECO:0000259" key="1">
    <source>
        <dbReference type="Pfam" id="PF08241"/>
    </source>
</evidence>
<dbReference type="InterPro" id="IPR029063">
    <property type="entry name" value="SAM-dependent_MTases_sf"/>
</dbReference>
<name>A0ABU2CZC6_9EURY</name>
<comment type="caution">
    <text evidence="2">The sequence shown here is derived from an EMBL/GenBank/DDBJ whole genome shotgun (WGS) entry which is preliminary data.</text>
</comment>
<dbReference type="InterPro" id="IPR013216">
    <property type="entry name" value="Methyltransf_11"/>
</dbReference>
<reference evidence="3" key="1">
    <citation type="submission" date="2023-07" db="EMBL/GenBank/DDBJ databases">
        <title>Whole-genome sequencing of a new Methanosarcina sp. Z-7115.</title>
        <authorList>
            <person name="Zhilina T.N."/>
            <person name="Merkel A.Y."/>
        </authorList>
    </citation>
    <scope>NUCLEOTIDE SEQUENCE [LARGE SCALE GENOMIC DNA]</scope>
    <source>
        <strain evidence="3">Z-7115</strain>
    </source>
</reference>
<keyword evidence="2" id="KW-0489">Methyltransferase</keyword>
<dbReference type="RefSeq" id="WP_310575117.1">
    <property type="nucleotide sequence ID" value="NZ_JAVKPK010000013.1"/>
</dbReference>
<evidence type="ECO:0000313" key="3">
    <source>
        <dbReference type="Proteomes" id="UP001246244"/>
    </source>
</evidence>
<organism evidence="2 3">
    <name type="scientific">Methanosarcina baikalica</name>
    <dbReference type="NCBI Taxonomy" id="3073890"/>
    <lineage>
        <taxon>Archaea</taxon>
        <taxon>Methanobacteriati</taxon>
        <taxon>Methanobacteriota</taxon>
        <taxon>Stenosarchaea group</taxon>
        <taxon>Methanomicrobia</taxon>
        <taxon>Methanosarcinales</taxon>
        <taxon>Methanosarcinaceae</taxon>
        <taxon>Methanosarcina</taxon>
    </lineage>
</organism>
<dbReference type="GO" id="GO:0032259">
    <property type="term" value="P:methylation"/>
    <property type="evidence" value="ECO:0007669"/>
    <property type="project" value="UniProtKB-KW"/>
</dbReference>
<sequence length="235" mass="27483">MSPSKFKYDYSTRITKGIIGFPHRKRLIDISKSCSNFVGFYAIDIGCSDLFFDQNIIPNQKTFVGCDANWEDSLRLARENITKYNWNNTHIIKSVVEFLPFIDNFFDLVLCFETLEHVDDEVAAIKEIKRISKDGSLLVISAPIEFGFILFFKQLLRWLVYGSKQYSLKELFCAVILCDLKSVNRVKYSHKGYDYRNTITFLSPEYTLINKINTPFKYLPNFLSYGTILIFRKFK</sequence>
<dbReference type="Gene3D" id="3.40.50.150">
    <property type="entry name" value="Vaccinia Virus protein VP39"/>
    <property type="match status" value="1"/>
</dbReference>
<dbReference type="GO" id="GO:0008168">
    <property type="term" value="F:methyltransferase activity"/>
    <property type="evidence" value="ECO:0007669"/>
    <property type="project" value="UniProtKB-KW"/>
</dbReference>
<protein>
    <submittedName>
        <fullName evidence="2">Class I SAM-dependent methyltransferase</fullName>
    </submittedName>
</protein>
<gene>
    <name evidence="2" type="ORF">RG963_04645</name>
</gene>